<dbReference type="Gene3D" id="2.30.42.10">
    <property type="match status" value="1"/>
</dbReference>
<accession>A0A131YKB1</accession>
<feature type="domain" description="PDZ" evidence="3">
    <location>
        <begin position="260"/>
        <end position="343"/>
    </location>
</feature>
<feature type="coiled-coil region" evidence="1">
    <location>
        <begin position="141"/>
        <end position="168"/>
    </location>
</feature>
<dbReference type="CDD" id="cd06800">
    <property type="entry name" value="PDZ_GOPC-like"/>
    <property type="match status" value="1"/>
</dbReference>
<evidence type="ECO:0000256" key="1">
    <source>
        <dbReference type="SAM" id="Coils"/>
    </source>
</evidence>
<dbReference type="CDD" id="cd14686">
    <property type="entry name" value="bZIP"/>
    <property type="match status" value="1"/>
</dbReference>
<dbReference type="GO" id="GO:0005794">
    <property type="term" value="C:Golgi apparatus"/>
    <property type="evidence" value="ECO:0007669"/>
    <property type="project" value="InterPro"/>
</dbReference>
<protein>
    <submittedName>
        <fullName evidence="4">Pist/gopc/cal/fig</fullName>
    </submittedName>
</protein>
<evidence type="ECO:0000259" key="3">
    <source>
        <dbReference type="PROSITE" id="PS50106"/>
    </source>
</evidence>
<keyword evidence="1" id="KW-0175">Coiled coil</keyword>
<organism evidence="4">
    <name type="scientific">Rhipicephalus appendiculatus</name>
    <name type="common">Brown ear tick</name>
    <dbReference type="NCBI Taxonomy" id="34631"/>
    <lineage>
        <taxon>Eukaryota</taxon>
        <taxon>Metazoa</taxon>
        <taxon>Ecdysozoa</taxon>
        <taxon>Arthropoda</taxon>
        <taxon>Chelicerata</taxon>
        <taxon>Arachnida</taxon>
        <taxon>Acari</taxon>
        <taxon>Parasitiformes</taxon>
        <taxon>Ixodida</taxon>
        <taxon>Ixodoidea</taxon>
        <taxon>Ixodidae</taxon>
        <taxon>Rhipicephalinae</taxon>
        <taxon>Rhipicephalus</taxon>
        <taxon>Rhipicephalus</taxon>
    </lineage>
</organism>
<feature type="region of interest" description="Disordered" evidence="2">
    <location>
        <begin position="413"/>
        <end position="461"/>
    </location>
</feature>
<dbReference type="PANTHER" id="PTHR16528">
    <property type="entry name" value="GOLGI-ASSOCIATED PDZ AND COILED-COIL MOTIF-CONTAINING"/>
    <property type="match status" value="1"/>
</dbReference>
<feature type="compositionally biased region" description="Basic and acidic residues" evidence="2">
    <location>
        <begin position="417"/>
        <end position="431"/>
    </location>
</feature>
<dbReference type="InterPro" id="IPR036034">
    <property type="entry name" value="PDZ_sf"/>
</dbReference>
<sequence>MATSAVAMKWLELLEKEFDRAYLDLDILLGEVDEEQCDITYEARRRMSALSSAFAQLCHKAQTVFETNEKLECELQELKSDLYEAQSTSSVLNKELQHLVLQLHSAQLQVSAQMGHAGDSTAIKQKLEQEMTMYRMDLGREMQLEAEVAQLRKENAALRRDIVSLQSEVFGAKLAAKYLDKELAGRIQQIQLLGRDLNPSEHDRLWNQLESEIHLHRHKAVIRACRGRSSNAATLPGPELTMPDEGTPLRRHQGIGDVRTVRLTKGKDEGLGISITGGLEHGVPIVISEVLPDMPAWRSGKLFVGDAILAANGVDLREAKHNDAVKVLSGLQGEITLKVLYVSPDEDSDDETQDSQHLRYHFFYPEDVSETSVAPSDDENGVVDRSLSRFATSPHTTPGHGATTAVPGIAVPATPEARAKSNENLGREATPEVKAVTNASPSKAANEVNGTSGTEQRAVST</sequence>
<dbReference type="InterPro" id="IPR038879">
    <property type="entry name" value="GOPC"/>
</dbReference>
<dbReference type="PANTHER" id="PTHR16528:SF2">
    <property type="entry name" value="GOLGI-ASSOCIATED PDZ AND COILED-COIL MOTIF-CONTAINING PROTEIN"/>
    <property type="match status" value="1"/>
</dbReference>
<dbReference type="EMBL" id="GEDV01010051">
    <property type="protein sequence ID" value="JAP78506.1"/>
    <property type="molecule type" value="Transcribed_RNA"/>
</dbReference>
<feature type="compositionally biased region" description="Polar residues" evidence="2">
    <location>
        <begin position="437"/>
        <end position="461"/>
    </location>
</feature>
<dbReference type="AlphaFoldDB" id="A0A131YKB1"/>
<evidence type="ECO:0000256" key="2">
    <source>
        <dbReference type="SAM" id="MobiDB-lite"/>
    </source>
</evidence>
<evidence type="ECO:0000313" key="4">
    <source>
        <dbReference type="EMBL" id="JAP78506.1"/>
    </source>
</evidence>
<dbReference type="GO" id="GO:0016020">
    <property type="term" value="C:membrane"/>
    <property type="evidence" value="ECO:0007669"/>
    <property type="project" value="TreeGrafter"/>
</dbReference>
<dbReference type="GO" id="GO:0030140">
    <property type="term" value="C:trans-Golgi network transport vesicle"/>
    <property type="evidence" value="ECO:0007669"/>
    <property type="project" value="TreeGrafter"/>
</dbReference>
<dbReference type="SUPFAM" id="SSF50156">
    <property type="entry name" value="PDZ domain-like"/>
    <property type="match status" value="1"/>
</dbReference>
<dbReference type="PROSITE" id="PS50106">
    <property type="entry name" value="PDZ"/>
    <property type="match status" value="1"/>
</dbReference>
<dbReference type="Pfam" id="PF00595">
    <property type="entry name" value="PDZ"/>
    <property type="match status" value="1"/>
</dbReference>
<dbReference type="InterPro" id="IPR001478">
    <property type="entry name" value="PDZ"/>
</dbReference>
<feature type="coiled-coil region" evidence="1">
    <location>
        <begin position="61"/>
        <end position="88"/>
    </location>
</feature>
<dbReference type="GO" id="GO:0044325">
    <property type="term" value="F:transmembrane transporter binding"/>
    <property type="evidence" value="ECO:0007669"/>
    <property type="project" value="TreeGrafter"/>
</dbReference>
<name>A0A131YKB1_RHIAP</name>
<dbReference type="SMART" id="SM00228">
    <property type="entry name" value="PDZ"/>
    <property type="match status" value="1"/>
</dbReference>
<reference evidence="4" key="1">
    <citation type="journal article" date="2016" name="Ticks Tick Borne Dis.">
        <title>De novo assembly and annotation of the salivary gland transcriptome of Rhipicephalus appendiculatus male and female ticks during blood feeding.</title>
        <authorList>
            <person name="de Castro M.H."/>
            <person name="de Klerk D."/>
            <person name="Pienaar R."/>
            <person name="Latif A.A."/>
            <person name="Rees D.J."/>
            <person name="Mans B.J."/>
        </authorList>
    </citation>
    <scope>NUCLEOTIDE SEQUENCE</scope>
    <source>
        <tissue evidence="4">Salivary glands</tissue>
    </source>
</reference>
<proteinExistence type="predicted"/>
<dbReference type="GO" id="GO:2000009">
    <property type="term" value="P:negative regulation of protein localization to cell surface"/>
    <property type="evidence" value="ECO:0007669"/>
    <property type="project" value="TreeGrafter"/>
</dbReference>